<evidence type="ECO:0000313" key="15">
    <source>
        <dbReference type="Proteomes" id="UP000694871"/>
    </source>
</evidence>
<comment type="domain">
    <text evidence="12">The N-terminal C2 domain associates with lipid membranes upon calcium binding.</text>
</comment>
<dbReference type="InterPro" id="IPR016035">
    <property type="entry name" value="Acyl_Trfase/lysoPLipase"/>
</dbReference>
<comment type="subcellular location">
    <subcellularLocation>
        <location evidence="2">Cytoplasm</location>
        <location evidence="2">Cytosol</location>
    </subcellularLocation>
    <subcellularLocation>
        <location evidence="1">Membrane</location>
        <topology evidence="1">Peripheral membrane protein</topology>
    </subcellularLocation>
</comment>
<dbReference type="RefSeq" id="XP_015277941.1">
    <property type="nucleotide sequence ID" value="XM_015422455.1"/>
</dbReference>
<keyword evidence="15" id="KW-1185">Reference proteome</keyword>
<dbReference type="Gene3D" id="2.60.40.150">
    <property type="entry name" value="C2 domain"/>
    <property type="match status" value="1"/>
</dbReference>
<evidence type="ECO:0000259" key="13">
    <source>
        <dbReference type="PROSITE" id="PS50004"/>
    </source>
</evidence>
<dbReference type="Pfam" id="PF18695">
    <property type="entry name" value="cPLA2_C2"/>
    <property type="match status" value="1"/>
</dbReference>
<feature type="domain" description="C2" evidence="13">
    <location>
        <begin position="13"/>
        <end position="133"/>
    </location>
</feature>
<keyword evidence="10" id="KW-0472">Membrane</keyword>
<gene>
    <name evidence="16" type="primary">LOC107119841</name>
</gene>
<keyword evidence="6 11" id="KW-0378">Hydrolase</keyword>
<evidence type="ECO:0000256" key="9">
    <source>
        <dbReference type="ARBA" id="ARBA00023098"/>
    </source>
</evidence>
<dbReference type="SMART" id="SM00022">
    <property type="entry name" value="PLAc"/>
    <property type="match status" value="1"/>
</dbReference>
<dbReference type="CDD" id="cd04036">
    <property type="entry name" value="C2_cPLA2"/>
    <property type="match status" value="1"/>
</dbReference>
<evidence type="ECO:0000256" key="5">
    <source>
        <dbReference type="ARBA" id="ARBA00022723"/>
    </source>
</evidence>
<keyword evidence="4 12" id="KW-0963">Cytoplasm</keyword>
<dbReference type="Gene3D" id="3.40.1090.10">
    <property type="entry name" value="Cytosolic phospholipase A2 catalytic domain"/>
    <property type="match status" value="1"/>
</dbReference>
<evidence type="ECO:0000256" key="1">
    <source>
        <dbReference type="ARBA" id="ARBA00004170"/>
    </source>
</evidence>
<evidence type="ECO:0000259" key="14">
    <source>
        <dbReference type="PROSITE" id="PS51210"/>
    </source>
</evidence>
<evidence type="ECO:0000256" key="8">
    <source>
        <dbReference type="ARBA" id="ARBA00022963"/>
    </source>
</evidence>
<dbReference type="Pfam" id="PF01735">
    <property type="entry name" value="PLA2_B"/>
    <property type="match status" value="1"/>
</dbReference>
<evidence type="ECO:0000313" key="16">
    <source>
        <dbReference type="RefSeq" id="XP_015277941.1"/>
    </source>
</evidence>
<evidence type="ECO:0000256" key="4">
    <source>
        <dbReference type="ARBA" id="ARBA00022490"/>
    </source>
</evidence>
<dbReference type="InterPro" id="IPR041847">
    <property type="entry name" value="C2_cPLA2"/>
</dbReference>
<feature type="domain" description="PLA2c" evidence="14">
    <location>
        <begin position="281"/>
        <end position="817"/>
    </location>
</feature>
<dbReference type="EC" id="3.1.1.4" evidence="3 12"/>
<dbReference type="InterPro" id="IPR000008">
    <property type="entry name" value="C2_dom"/>
</dbReference>
<evidence type="ECO:0000256" key="12">
    <source>
        <dbReference type="RuleBase" id="RU362102"/>
    </source>
</evidence>
<keyword evidence="9 11" id="KW-0443">Lipid metabolism</keyword>
<dbReference type="Pfam" id="PF00168">
    <property type="entry name" value="C2"/>
    <property type="match status" value="1"/>
</dbReference>
<keyword evidence="5 12" id="KW-0479">Metal-binding</keyword>
<dbReference type="InterPro" id="IPR002642">
    <property type="entry name" value="LysoPLipase_cat_dom"/>
</dbReference>
<evidence type="ECO:0000256" key="11">
    <source>
        <dbReference type="PROSITE-ProRule" id="PRU00555"/>
    </source>
</evidence>
<dbReference type="Proteomes" id="UP000694871">
    <property type="component" value="Unplaced"/>
</dbReference>
<evidence type="ECO:0000256" key="6">
    <source>
        <dbReference type="ARBA" id="ARBA00022801"/>
    </source>
</evidence>
<dbReference type="PROSITE" id="PS50004">
    <property type="entry name" value="C2"/>
    <property type="match status" value="1"/>
</dbReference>
<evidence type="ECO:0000256" key="3">
    <source>
        <dbReference type="ARBA" id="ARBA00013278"/>
    </source>
</evidence>
<keyword evidence="8 11" id="KW-0442">Lipid degradation</keyword>
<comment type="catalytic activity">
    <reaction evidence="12">
        <text>a 1,2-diacyl-sn-glycero-3-phosphocholine + H2O = a 1-acyl-sn-glycero-3-phosphocholine + a fatty acid + H(+)</text>
        <dbReference type="Rhea" id="RHEA:15801"/>
        <dbReference type="ChEBI" id="CHEBI:15377"/>
        <dbReference type="ChEBI" id="CHEBI:15378"/>
        <dbReference type="ChEBI" id="CHEBI:28868"/>
        <dbReference type="ChEBI" id="CHEBI:57643"/>
        <dbReference type="ChEBI" id="CHEBI:58168"/>
        <dbReference type="EC" id="3.1.1.4"/>
    </reaction>
</comment>
<dbReference type="InterPro" id="IPR040723">
    <property type="entry name" value="cPLA2_C2"/>
</dbReference>
<dbReference type="SUPFAM" id="SSF49562">
    <property type="entry name" value="C2 domain (Calcium/lipid-binding domain, CaLB)"/>
    <property type="match status" value="1"/>
</dbReference>
<proteinExistence type="predicted"/>
<dbReference type="InterPro" id="IPR035892">
    <property type="entry name" value="C2_domain_sf"/>
</dbReference>
<evidence type="ECO:0000256" key="7">
    <source>
        <dbReference type="ARBA" id="ARBA00022837"/>
    </source>
</evidence>
<dbReference type="PANTHER" id="PTHR10728">
    <property type="entry name" value="CYTOSOLIC PHOSPHOLIPASE A2"/>
    <property type="match status" value="1"/>
</dbReference>
<dbReference type="SMART" id="SM00239">
    <property type="entry name" value="C2"/>
    <property type="match status" value="1"/>
</dbReference>
<dbReference type="SUPFAM" id="SSF52151">
    <property type="entry name" value="FabD/lysophospholipase-like"/>
    <property type="match status" value="1"/>
</dbReference>
<evidence type="ECO:0000256" key="10">
    <source>
        <dbReference type="ARBA" id="ARBA00023136"/>
    </source>
</evidence>
<sequence length="817" mass="93854">MVNPTAFTIVTKPRVAPDMHCLLQVESSPCYLLTVRVIRAKNIRRADTFSHTDCYLILWLPTASSIHNRTKAVENSKDPVWNETFQFMVQSKVKNILELSIHDADNISKDDHLFTVCFDIAGLPLNEKVLMHFKPNPKDHEELEVEFLLCSSSIAAEAVITNGVLLSRQICCLEYEVQKKKKSKHKLSFMVKGSHEGPQECNLGIDFCISSACHSAFHYVKYKQPTLDVKLPKKDLDYAFGQCAYNREEGTLKAQINSLPTKKKILLAENNEFALHVKTDDCQNVLDVRLGYDLCSQEQDFLCKRKKIVAGALKKVLGLERDLQDHEIPVVAIMTTGGSTRSLTALYGSLQGLKELNFIDCTTYLTGLSGTTWTMANLYKDAYWSQKDLDEQINETKRHVTKCKADGFSIERLKYYNRQLRQRKQDGQKTSCIDLWGLLIEYLLNDGKDNHKLSDQQQAVNDGQNPLPIYTAINVKEKYSTMDFKEWVEFTPYEVGVLKYGAYVRAEDFGSEFFMGRLMKKLPETRICYLQGMWSSIFSLNLLYIWNLSDNSEDFWHKWTQDQIVEIEPHLHTRPNEQKTYLHTPAGPLSSAFRDVLTDRLSVAQYHNFLRGLQLDNSYLEQSNFQRWKDTVLDSPSPNQLTQTEEYLSLEDTGFFINTSSAPLLRPERKVDFILHLNYSAGSQALALEQSYKYYAEQQIPLPKTILSEEDKKSLKECYLFDDAENPEAPILLFFPQVNDTFRYYKAPGVKRSESEMKDGRVDVSSNSTPYSTYSLTFGAEEYDQLVKLSEYNILNNQHLILQGLLSAVERKKKCKK</sequence>
<evidence type="ECO:0000256" key="2">
    <source>
        <dbReference type="ARBA" id="ARBA00004514"/>
    </source>
</evidence>
<keyword evidence="7 12" id="KW-0106">Calcium</keyword>
<reference evidence="16" key="1">
    <citation type="submission" date="2025-08" db="UniProtKB">
        <authorList>
            <consortium name="RefSeq"/>
        </authorList>
    </citation>
    <scope>IDENTIFICATION</scope>
</reference>
<dbReference type="GeneID" id="107119841"/>
<accession>A0ABM1KW54</accession>
<dbReference type="PROSITE" id="PS51210">
    <property type="entry name" value="PLA2C"/>
    <property type="match status" value="1"/>
</dbReference>
<protein>
    <recommendedName>
        <fullName evidence="3 12">Phospholipase A2</fullName>
        <ecNumber evidence="3 12">3.1.1.4</ecNumber>
    </recommendedName>
</protein>
<dbReference type="PANTHER" id="PTHR10728:SF66">
    <property type="entry name" value="PHOSPHOLIPASE A2"/>
    <property type="match status" value="1"/>
</dbReference>
<name>A0ABM1KW54_GEKJA</name>
<organism evidence="15 16">
    <name type="scientific">Gekko japonicus</name>
    <name type="common">Schlegel's Japanese gecko</name>
    <dbReference type="NCBI Taxonomy" id="146911"/>
    <lineage>
        <taxon>Eukaryota</taxon>
        <taxon>Metazoa</taxon>
        <taxon>Chordata</taxon>
        <taxon>Craniata</taxon>
        <taxon>Vertebrata</taxon>
        <taxon>Euteleostomi</taxon>
        <taxon>Lepidosauria</taxon>
        <taxon>Squamata</taxon>
        <taxon>Bifurcata</taxon>
        <taxon>Gekkota</taxon>
        <taxon>Gekkonidae</taxon>
        <taxon>Gekkoninae</taxon>
        <taxon>Gekko</taxon>
    </lineage>
</organism>